<evidence type="ECO:0000256" key="1">
    <source>
        <dbReference type="ARBA" id="ARBA00023002"/>
    </source>
</evidence>
<dbReference type="PANTHER" id="PTHR43353">
    <property type="entry name" value="SUCCINATE-SEMIALDEHYDE DEHYDROGENASE, MITOCHONDRIAL"/>
    <property type="match status" value="1"/>
</dbReference>
<proteinExistence type="predicted"/>
<dbReference type="GO" id="GO:0016620">
    <property type="term" value="F:oxidoreductase activity, acting on the aldehyde or oxo group of donors, NAD or NADP as acceptor"/>
    <property type="evidence" value="ECO:0007669"/>
    <property type="project" value="InterPro"/>
</dbReference>
<dbReference type="InterPro" id="IPR015590">
    <property type="entry name" value="Aldehyde_DH_dom"/>
</dbReference>
<dbReference type="CDD" id="cd07129">
    <property type="entry name" value="ALDH_KGSADH"/>
    <property type="match status" value="1"/>
</dbReference>
<dbReference type="InterPro" id="IPR044151">
    <property type="entry name" value="ALDH_KGSADH"/>
</dbReference>
<dbReference type="InterPro" id="IPR050740">
    <property type="entry name" value="Aldehyde_DH_Superfamily"/>
</dbReference>
<name>A0A0B2AFX5_9MICC</name>
<evidence type="ECO:0000259" key="2">
    <source>
        <dbReference type="Pfam" id="PF00171"/>
    </source>
</evidence>
<dbReference type="Pfam" id="PF00171">
    <property type="entry name" value="Aldedh"/>
    <property type="match status" value="1"/>
</dbReference>
<keyword evidence="1" id="KW-0560">Oxidoreductase</keyword>
<gene>
    <name evidence="3" type="ORF">LK10_13725</name>
</gene>
<dbReference type="EMBL" id="JTDL01000132">
    <property type="protein sequence ID" value="KHL02158.1"/>
    <property type="molecule type" value="Genomic_DNA"/>
</dbReference>
<dbReference type="AlphaFoldDB" id="A0A0B2AFX5"/>
<sequence length="491" mass="50245">MPTSVEDSSPGQVAAAADAARRAFGATASASDAERALWLEAVADALDAARDDLVAIASRESHLPAARLTGEVARTTGQLRLFAAVVRDGAYLEAVIDRAKPEATPPQPDLRRILRPLGPVAVFSASNFPFAFSVAGGDTASALAVGCPVVVKGHSGHPELSVRTAQIVADALARAGAPEGIFGLVLGREAGQALVQAPAIKAVGFTGSLAGGRALFDLASARPEPIPFYGELGSINPVVITPAAAAARAVELAAGLAASFTLGVGQFCTKPGVVLIPASSGFESALAAEASAHDGGRMLTSRIAEAFPEGVQRLVAEGGASVVLGEAAQETNDGSAKPVVLAVDAARVIERPDVLLEECFGPATLLVRYRDSAERDAVLDAIGGSLTATLHAEPEEDIAALADRLAGRAGRVLFGGWPTGVAVTWSQHHGGPWPATTSALHTSVGATAVRRFQRPVTFQDAPQAVLPAALRDENPLGILRRVDGTLTREAV</sequence>
<dbReference type="PANTHER" id="PTHR43353:SF3">
    <property type="entry name" value="ALDEHYDE DEHYDROGENASE-RELATED"/>
    <property type="match status" value="1"/>
</dbReference>
<reference evidence="3 4" key="1">
    <citation type="submission" date="2014-09" db="EMBL/GenBank/DDBJ databases">
        <title>Genome sequence of Sinomonas sp. MUSC 117.</title>
        <authorList>
            <person name="Lee L.-H."/>
        </authorList>
    </citation>
    <scope>NUCLEOTIDE SEQUENCE [LARGE SCALE GENOMIC DNA]</scope>
    <source>
        <strain evidence="3 4">MUSC 117</strain>
    </source>
</reference>
<dbReference type="STRING" id="1338436.LK10_13725"/>
<dbReference type="InterPro" id="IPR016163">
    <property type="entry name" value="Ald_DH_C"/>
</dbReference>
<accession>A0A0B2AFX5</accession>
<feature type="domain" description="Aldehyde dehydrogenase" evidence="2">
    <location>
        <begin position="4"/>
        <end position="431"/>
    </location>
</feature>
<dbReference type="SUPFAM" id="SSF53720">
    <property type="entry name" value="ALDH-like"/>
    <property type="match status" value="1"/>
</dbReference>
<evidence type="ECO:0000313" key="4">
    <source>
        <dbReference type="Proteomes" id="UP000030982"/>
    </source>
</evidence>
<keyword evidence="4" id="KW-1185">Reference proteome</keyword>
<evidence type="ECO:0000313" key="3">
    <source>
        <dbReference type="EMBL" id="KHL02158.1"/>
    </source>
</evidence>
<dbReference type="InterPro" id="IPR016162">
    <property type="entry name" value="Ald_DH_N"/>
</dbReference>
<comment type="caution">
    <text evidence="3">The sequence shown here is derived from an EMBL/GenBank/DDBJ whole genome shotgun (WGS) entry which is preliminary data.</text>
</comment>
<dbReference type="Gene3D" id="3.40.309.10">
    <property type="entry name" value="Aldehyde Dehydrogenase, Chain A, domain 2"/>
    <property type="match status" value="1"/>
</dbReference>
<dbReference type="InterPro" id="IPR016161">
    <property type="entry name" value="Ald_DH/histidinol_DH"/>
</dbReference>
<dbReference type="Gene3D" id="3.40.605.10">
    <property type="entry name" value="Aldehyde Dehydrogenase, Chain A, domain 1"/>
    <property type="match status" value="1"/>
</dbReference>
<protein>
    <submittedName>
        <fullName evidence="3">Aldehyde dehydrogenase</fullName>
    </submittedName>
</protein>
<organism evidence="3 4">
    <name type="scientific">Sinomonas humi</name>
    <dbReference type="NCBI Taxonomy" id="1338436"/>
    <lineage>
        <taxon>Bacteria</taxon>
        <taxon>Bacillati</taxon>
        <taxon>Actinomycetota</taxon>
        <taxon>Actinomycetes</taxon>
        <taxon>Micrococcales</taxon>
        <taxon>Micrococcaceae</taxon>
        <taxon>Sinomonas</taxon>
    </lineage>
</organism>
<dbReference type="Proteomes" id="UP000030982">
    <property type="component" value="Unassembled WGS sequence"/>
</dbReference>